<accession>A0A2X0V4K7</accession>
<feature type="domain" description="RNA polymerase sigma-70 region 2" evidence="6">
    <location>
        <begin position="31"/>
        <end position="97"/>
    </location>
</feature>
<feature type="domain" description="RNA polymerase sigma factor 70 region 4 type 2" evidence="7">
    <location>
        <begin position="139"/>
        <end position="186"/>
    </location>
</feature>
<name>A0A2X0V4K7_9GAMM</name>
<dbReference type="CDD" id="cd06171">
    <property type="entry name" value="Sigma70_r4"/>
    <property type="match status" value="1"/>
</dbReference>
<dbReference type="InterPro" id="IPR036388">
    <property type="entry name" value="WH-like_DNA-bd_sf"/>
</dbReference>
<dbReference type="SUPFAM" id="SSF88946">
    <property type="entry name" value="Sigma2 domain of RNA polymerase sigma factors"/>
    <property type="match status" value="1"/>
</dbReference>
<keyword evidence="2" id="KW-0805">Transcription regulation</keyword>
<dbReference type="Gene3D" id="1.10.10.10">
    <property type="entry name" value="Winged helix-like DNA-binding domain superfamily/Winged helix DNA-binding domain"/>
    <property type="match status" value="1"/>
</dbReference>
<evidence type="ECO:0000313" key="8">
    <source>
        <dbReference type="EMBL" id="SPT68863.1"/>
    </source>
</evidence>
<keyword evidence="9" id="KW-1185">Reference proteome</keyword>
<dbReference type="RefSeq" id="WP_113743078.1">
    <property type="nucleotide sequence ID" value="NZ_UAPV01000001.1"/>
</dbReference>
<keyword evidence="3" id="KW-0731">Sigma factor</keyword>
<dbReference type="GO" id="GO:0003677">
    <property type="term" value="F:DNA binding"/>
    <property type="evidence" value="ECO:0007669"/>
    <property type="project" value="UniProtKB-KW"/>
</dbReference>
<comment type="similarity">
    <text evidence="1">Belongs to the sigma-70 factor family. ECF subfamily.</text>
</comment>
<reference evidence="8 9" key="1">
    <citation type="submission" date="2018-06" db="EMBL/GenBank/DDBJ databases">
        <authorList>
            <consortium name="Pathogen Informatics"/>
            <person name="Doyle S."/>
        </authorList>
    </citation>
    <scope>NUCLEOTIDE SEQUENCE [LARGE SCALE GENOMIC DNA]</scope>
    <source>
        <strain evidence="8 9">NCTC13093</strain>
    </source>
</reference>
<dbReference type="PANTHER" id="PTHR43133:SF53">
    <property type="entry name" value="ECF RNA POLYMERASE SIGMA-E FACTOR"/>
    <property type="match status" value="1"/>
</dbReference>
<dbReference type="Proteomes" id="UP000250086">
    <property type="component" value="Unassembled WGS sequence"/>
</dbReference>
<evidence type="ECO:0000313" key="9">
    <source>
        <dbReference type="Proteomes" id="UP000250086"/>
    </source>
</evidence>
<evidence type="ECO:0000256" key="1">
    <source>
        <dbReference type="ARBA" id="ARBA00010641"/>
    </source>
</evidence>
<dbReference type="Pfam" id="PF04542">
    <property type="entry name" value="Sigma70_r2"/>
    <property type="match status" value="1"/>
</dbReference>
<dbReference type="InterPro" id="IPR013249">
    <property type="entry name" value="RNA_pol_sigma70_r4_t2"/>
</dbReference>
<evidence type="ECO:0000256" key="4">
    <source>
        <dbReference type="ARBA" id="ARBA00023125"/>
    </source>
</evidence>
<dbReference type="PANTHER" id="PTHR43133">
    <property type="entry name" value="RNA POLYMERASE ECF-TYPE SIGMA FACTO"/>
    <property type="match status" value="1"/>
</dbReference>
<dbReference type="NCBIfam" id="TIGR02937">
    <property type="entry name" value="sigma70-ECF"/>
    <property type="match status" value="1"/>
</dbReference>
<dbReference type="InterPro" id="IPR014284">
    <property type="entry name" value="RNA_pol_sigma-70_dom"/>
</dbReference>
<organism evidence="8 9">
    <name type="scientific">Anaerobiospirillum thomasii</name>
    <dbReference type="NCBI Taxonomy" id="179995"/>
    <lineage>
        <taxon>Bacteria</taxon>
        <taxon>Pseudomonadati</taxon>
        <taxon>Pseudomonadota</taxon>
        <taxon>Gammaproteobacteria</taxon>
        <taxon>Aeromonadales</taxon>
        <taxon>Succinivibrionaceae</taxon>
        <taxon>Anaerobiospirillum</taxon>
    </lineage>
</organism>
<evidence type="ECO:0000256" key="2">
    <source>
        <dbReference type="ARBA" id="ARBA00023015"/>
    </source>
</evidence>
<evidence type="ECO:0000259" key="6">
    <source>
        <dbReference type="Pfam" id="PF04542"/>
    </source>
</evidence>
<dbReference type="InterPro" id="IPR013325">
    <property type="entry name" value="RNA_pol_sigma_r2"/>
</dbReference>
<evidence type="ECO:0000259" key="7">
    <source>
        <dbReference type="Pfam" id="PF08281"/>
    </source>
</evidence>
<dbReference type="FunFam" id="1.10.1740.10:FF:000001">
    <property type="entry name" value="RNA polymerase sigma factor"/>
    <property type="match status" value="1"/>
</dbReference>
<keyword evidence="5" id="KW-0804">Transcription</keyword>
<proteinExistence type="inferred from homology"/>
<evidence type="ECO:0000256" key="5">
    <source>
        <dbReference type="ARBA" id="ARBA00023163"/>
    </source>
</evidence>
<dbReference type="Gene3D" id="1.10.1740.10">
    <property type="match status" value="1"/>
</dbReference>
<dbReference type="GO" id="GO:0016987">
    <property type="term" value="F:sigma factor activity"/>
    <property type="evidence" value="ECO:0007669"/>
    <property type="project" value="UniProtKB-KW"/>
</dbReference>
<dbReference type="InterPro" id="IPR013324">
    <property type="entry name" value="RNA_pol_sigma_r3/r4-like"/>
</dbReference>
<evidence type="ECO:0000256" key="3">
    <source>
        <dbReference type="ARBA" id="ARBA00023082"/>
    </source>
</evidence>
<dbReference type="InterPro" id="IPR039425">
    <property type="entry name" value="RNA_pol_sigma-70-like"/>
</dbReference>
<dbReference type="Pfam" id="PF08281">
    <property type="entry name" value="Sigma70_r4_2"/>
    <property type="match status" value="1"/>
</dbReference>
<protein>
    <submittedName>
        <fullName evidence="8">Sigma-24</fullName>
    </submittedName>
</protein>
<dbReference type="GO" id="GO:0006352">
    <property type="term" value="P:DNA-templated transcription initiation"/>
    <property type="evidence" value="ECO:0007669"/>
    <property type="project" value="InterPro"/>
</dbReference>
<dbReference type="InterPro" id="IPR007627">
    <property type="entry name" value="RNA_pol_sigma70_r2"/>
</dbReference>
<dbReference type="AlphaFoldDB" id="A0A2X0V4K7"/>
<sequence length="196" mass="22238">MEPQNDKDNASCDAAIVKRVQEGDKQAYNILVIRYQHRVCQIAQKFVKDSVDANDIAQEAFIKAYRAIGSFRGESSFYTWLYRIVVNCAKTYLEQNSKMQVALDVDAPEFESQDVHGVLTSHETPDTLIESEELKKVIFKALSELPEDLRQALTLREMEGLSYEDISVIAGVPVGTVKSRIFRARQYIEEQMSAHG</sequence>
<keyword evidence="4" id="KW-0238">DNA-binding</keyword>
<gene>
    <name evidence="8" type="primary">rpoE</name>
    <name evidence="8" type="ORF">NCTC13093_00209</name>
</gene>
<dbReference type="EMBL" id="UAPV01000001">
    <property type="protein sequence ID" value="SPT68863.1"/>
    <property type="molecule type" value="Genomic_DNA"/>
</dbReference>
<dbReference type="SUPFAM" id="SSF88659">
    <property type="entry name" value="Sigma3 and sigma4 domains of RNA polymerase sigma factors"/>
    <property type="match status" value="1"/>
</dbReference>